<organism evidence="6 7">
    <name type="scientific">Spirodela intermedia</name>
    <name type="common">Intermediate duckweed</name>
    <dbReference type="NCBI Taxonomy" id="51605"/>
    <lineage>
        <taxon>Eukaryota</taxon>
        <taxon>Viridiplantae</taxon>
        <taxon>Streptophyta</taxon>
        <taxon>Embryophyta</taxon>
        <taxon>Tracheophyta</taxon>
        <taxon>Spermatophyta</taxon>
        <taxon>Magnoliopsida</taxon>
        <taxon>Liliopsida</taxon>
        <taxon>Araceae</taxon>
        <taxon>Lemnoideae</taxon>
        <taxon>Spirodela</taxon>
    </lineage>
</organism>
<dbReference type="EMBL" id="LR746276">
    <property type="protein sequence ID" value="CAA7406649.1"/>
    <property type="molecule type" value="Genomic_DNA"/>
</dbReference>
<dbReference type="InterPro" id="IPR011990">
    <property type="entry name" value="TPR-like_helical_dom_sf"/>
</dbReference>
<gene>
    <name evidence="6" type="ORF">SI8410_13017327</name>
</gene>
<comment type="similarity">
    <text evidence="1">Belongs to the PPR family. P subfamily.</text>
</comment>
<dbReference type="GO" id="GO:0045727">
    <property type="term" value="P:positive regulation of translation"/>
    <property type="evidence" value="ECO:0007669"/>
    <property type="project" value="TreeGrafter"/>
</dbReference>
<dbReference type="AlphaFoldDB" id="A0A7I8L9F0"/>
<dbReference type="OrthoDB" id="185373at2759"/>
<proteinExistence type="inferred from homology"/>
<dbReference type="Gene3D" id="1.25.40.10">
    <property type="entry name" value="Tetratricopeptide repeat domain"/>
    <property type="match status" value="3"/>
</dbReference>
<name>A0A7I8L9F0_SPIIN</name>
<feature type="region of interest" description="Disordered" evidence="4">
    <location>
        <begin position="1"/>
        <end position="21"/>
    </location>
</feature>
<feature type="repeat" description="PPR" evidence="3">
    <location>
        <begin position="457"/>
        <end position="491"/>
    </location>
</feature>
<dbReference type="GO" id="GO:0042134">
    <property type="term" value="F:rRNA primary transcript binding"/>
    <property type="evidence" value="ECO:0007669"/>
    <property type="project" value="TreeGrafter"/>
</dbReference>
<dbReference type="Proteomes" id="UP000663760">
    <property type="component" value="Chromosome 13"/>
</dbReference>
<dbReference type="GO" id="GO:0009570">
    <property type="term" value="C:chloroplast stroma"/>
    <property type="evidence" value="ECO:0007669"/>
    <property type="project" value="TreeGrafter"/>
</dbReference>
<dbReference type="NCBIfam" id="TIGR00756">
    <property type="entry name" value="PPR"/>
    <property type="match status" value="7"/>
</dbReference>
<feature type="domain" description="PROP1-like PPR" evidence="5">
    <location>
        <begin position="404"/>
        <end position="540"/>
    </location>
</feature>
<dbReference type="PANTHER" id="PTHR47447">
    <property type="entry name" value="OS03G0856100 PROTEIN"/>
    <property type="match status" value="1"/>
</dbReference>
<dbReference type="InterPro" id="IPR002885">
    <property type="entry name" value="PPR_rpt"/>
</dbReference>
<dbReference type="InterPro" id="IPR033443">
    <property type="entry name" value="PROP1-like_PPR_dom"/>
</dbReference>
<feature type="repeat" description="PPR" evidence="3">
    <location>
        <begin position="281"/>
        <end position="315"/>
    </location>
</feature>
<dbReference type="SUPFAM" id="SSF48452">
    <property type="entry name" value="TPR-like"/>
    <property type="match status" value="1"/>
</dbReference>
<dbReference type="Pfam" id="PF17177">
    <property type="entry name" value="PPR_long"/>
    <property type="match status" value="1"/>
</dbReference>
<dbReference type="PROSITE" id="PS51375">
    <property type="entry name" value="PPR"/>
    <property type="match status" value="7"/>
</dbReference>
<protein>
    <recommendedName>
        <fullName evidence="5">PROP1-like PPR domain-containing protein</fullName>
    </recommendedName>
</protein>
<dbReference type="Pfam" id="PF13041">
    <property type="entry name" value="PPR_2"/>
    <property type="match status" value="1"/>
</dbReference>
<feature type="compositionally biased region" description="Low complexity" evidence="4">
    <location>
        <begin position="47"/>
        <end position="67"/>
    </location>
</feature>
<evidence type="ECO:0000313" key="6">
    <source>
        <dbReference type="EMBL" id="CAA7406649.1"/>
    </source>
</evidence>
<evidence type="ECO:0000256" key="2">
    <source>
        <dbReference type="ARBA" id="ARBA00022737"/>
    </source>
</evidence>
<dbReference type="Pfam" id="PF13812">
    <property type="entry name" value="PPR_3"/>
    <property type="match status" value="1"/>
</dbReference>
<evidence type="ECO:0000256" key="4">
    <source>
        <dbReference type="SAM" id="MobiDB-lite"/>
    </source>
</evidence>
<evidence type="ECO:0000259" key="5">
    <source>
        <dbReference type="Pfam" id="PF17177"/>
    </source>
</evidence>
<feature type="repeat" description="PPR" evidence="3">
    <location>
        <begin position="492"/>
        <end position="526"/>
    </location>
</feature>
<dbReference type="PANTHER" id="PTHR47447:SF3">
    <property type="entry name" value="OS03G0856100 PROTEIN"/>
    <property type="match status" value="1"/>
</dbReference>
<keyword evidence="7" id="KW-1185">Reference proteome</keyword>
<keyword evidence="2" id="KW-0677">Repeat</keyword>
<reference evidence="6" key="1">
    <citation type="submission" date="2020-02" db="EMBL/GenBank/DDBJ databases">
        <authorList>
            <person name="Scholz U."/>
            <person name="Mascher M."/>
            <person name="Fiebig A."/>
        </authorList>
    </citation>
    <scope>NUCLEOTIDE SEQUENCE</scope>
</reference>
<feature type="compositionally biased region" description="Low complexity" evidence="4">
    <location>
        <begin position="9"/>
        <end position="21"/>
    </location>
</feature>
<accession>A0A7I8L9F0</accession>
<evidence type="ECO:0000256" key="3">
    <source>
        <dbReference type="PROSITE-ProRule" id="PRU00708"/>
    </source>
</evidence>
<sequence>MAAVPATASPSPRSLLQLPRSSPFFPMTNPFIFAGLGGKPSPRLSFPSCSPAAATKSSPSGSPASAPTLSEQLKPISLTFLTDQPEHPEEGEEQETAAAQVDPPPVRLSRKPKSTWVNPSRPRPRVLSLQRHPRSAAAAAGTDGKRMALVSQALRECGGDLAAFSAAVREAFPEGLPARDEALLILGGLRPWEKAYRFFNWLRSLEGFAMETIFYNVVMKSLRLERQYELVDSLAQEMADGGVELDNITYSTVITCAKRRRQFDRAIEWFERMYKTGVTPDEVTYSAVLDVYARLGKVEEVISLYERGRAGGWKPDAVAFSVLARMFGEAGDYDGIRYVMEEMKGVGVEPNLVVYNTLLEALGKAGKPGLARSLFDEMTAAGLAPNEKTLTALAKIYGKARWSKDALELWTRMRANRWPMDFILYNTLLSMCADVGLEEEAEKLFADMKASDRCRPDSFSYTAMINIYASGGRPDNAGELFQEMLTAGVKPNVMSCTCLIQCLGRARRIEDAVEVFDVAMANGVVPDDRLCGCLLSVVAFCRPEQAPTVLARLETANAGLVRLVRMLGDDAVGFEAVKAEFRGILNGTAVDARRPFCNCLIDICRNQSFPYRRPRELFSLGNLYGLYPGLHGKSAGEWSLNLRSLSVGAAHVAFDDWTETLGRSLREGEALPQLFTVHTGAGTHKFSQGLAAAFAAHLETLAAPFRRDEDDRRGCFVASKEDLVPWLLAGDASAAA</sequence>
<dbReference type="GO" id="GO:0003729">
    <property type="term" value="F:mRNA binding"/>
    <property type="evidence" value="ECO:0007669"/>
    <property type="project" value="TreeGrafter"/>
</dbReference>
<feature type="repeat" description="PPR" evidence="3">
    <location>
        <begin position="316"/>
        <end position="350"/>
    </location>
</feature>
<feature type="repeat" description="PPR" evidence="3">
    <location>
        <begin position="421"/>
        <end position="451"/>
    </location>
</feature>
<feature type="region of interest" description="Disordered" evidence="4">
    <location>
        <begin position="42"/>
        <end position="142"/>
    </location>
</feature>
<evidence type="ECO:0000256" key="1">
    <source>
        <dbReference type="ARBA" id="ARBA00007626"/>
    </source>
</evidence>
<feature type="repeat" description="PPR" evidence="3">
    <location>
        <begin position="246"/>
        <end position="280"/>
    </location>
</feature>
<evidence type="ECO:0000313" key="7">
    <source>
        <dbReference type="Proteomes" id="UP000663760"/>
    </source>
</evidence>
<feature type="repeat" description="PPR" evidence="3">
    <location>
        <begin position="351"/>
        <end position="385"/>
    </location>
</feature>